<gene>
    <name evidence="8" type="ORF">GCM10025789_19660</name>
</gene>
<keyword evidence="4" id="KW-0732">Signal</keyword>
<keyword evidence="5" id="KW-0378">Hydrolase</keyword>
<evidence type="ECO:0000256" key="2">
    <source>
        <dbReference type="ARBA" id="ARBA00007951"/>
    </source>
</evidence>
<dbReference type="Proteomes" id="UP001501521">
    <property type="component" value="Unassembled WGS sequence"/>
</dbReference>
<evidence type="ECO:0000313" key="8">
    <source>
        <dbReference type="EMBL" id="GAA4901081.1"/>
    </source>
</evidence>
<comment type="caution">
    <text evidence="8">The sequence shown here is derived from an EMBL/GenBank/DDBJ whole genome shotgun (WGS) entry which is preliminary data.</text>
</comment>
<evidence type="ECO:0000256" key="6">
    <source>
        <dbReference type="ARBA" id="ARBA00023295"/>
    </source>
</evidence>
<dbReference type="InterPro" id="IPR016286">
    <property type="entry name" value="FUC_metazoa-typ"/>
</dbReference>
<accession>A0ABP9FG45</accession>
<dbReference type="EC" id="3.2.1.51" evidence="3"/>
<dbReference type="SMART" id="SM00812">
    <property type="entry name" value="Alpha_L_fucos"/>
    <property type="match status" value="1"/>
</dbReference>
<feature type="domain" description="Glycoside hydrolase family 29 N-terminal" evidence="7">
    <location>
        <begin position="5"/>
        <end position="355"/>
    </location>
</feature>
<evidence type="ECO:0000256" key="3">
    <source>
        <dbReference type="ARBA" id="ARBA00012662"/>
    </source>
</evidence>
<dbReference type="Pfam" id="PF01120">
    <property type="entry name" value="Alpha_L_fucos"/>
    <property type="match status" value="1"/>
</dbReference>
<evidence type="ECO:0000256" key="1">
    <source>
        <dbReference type="ARBA" id="ARBA00004071"/>
    </source>
</evidence>
<protein>
    <recommendedName>
        <fullName evidence="3">alpha-L-fucosidase</fullName>
        <ecNumber evidence="3">3.2.1.51</ecNumber>
    </recommendedName>
</protein>
<dbReference type="EMBL" id="BAABLV010000031">
    <property type="protein sequence ID" value="GAA4901081.1"/>
    <property type="molecule type" value="Genomic_DNA"/>
</dbReference>
<dbReference type="InterPro" id="IPR017853">
    <property type="entry name" value="GH"/>
</dbReference>
<proteinExistence type="inferred from homology"/>
<dbReference type="PIRSF" id="PIRSF001092">
    <property type="entry name" value="Alpha-L-fucosidase"/>
    <property type="match status" value="1"/>
</dbReference>
<evidence type="ECO:0000256" key="5">
    <source>
        <dbReference type="ARBA" id="ARBA00022801"/>
    </source>
</evidence>
<comment type="similarity">
    <text evidence="2">Belongs to the glycosyl hydrolase 29 family.</text>
</comment>
<sequence>MVDDQQRWEALNARGTPEWFRRAKLGFFIHWGPYSVPAWAEPTAELGTVESATEWYTHNPYSEWYYNTIRLEGSQAWQHQRDVYGGRPYDDFIDQWRAEHFDASALVGELAEAGADYLVLTTKHHDGVCLWDAPGTDRNTVARGPHQDLVGAYADACREHGVRFGAYYSGGLDWHERPFPPIGEADTWSWDGLRPLDEGYASYAADHVRDLVRRYQPDVLWNDIEWPDAGKNFEPHGIGSVFEEYYAAKPDGVVNDRWNVPHADYVTSEYQHMLDNEDARMWENCRGVGLSFAYNQEEDLSHALAGPMAIRHLVDVVTRGGRLLFGVGPMADGRLPEWQSQVVASVGRWVRPAGEFLQVTPTDRELDLGPDVWVRLGRAEDGSTLAFIDADTPVEVAGDLLTPEWGMLLDGVLTLAPDRPGAAVVRLS</sequence>
<comment type="function">
    <text evidence="1">Alpha-L-fucosidase is responsible for hydrolyzing the alpha-1,6-linked fucose joined to the reducing-end N-acetylglucosamine of the carbohydrate moieties of glycoproteins.</text>
</comment>
<keyword evidence="9" id="KW-1185">Reference proteome</keyword>
<dbReference type="SUPFAM" id="SSF51445">
    <property type="entry name" value="(Trans)glycosidases"/>
    <property type="match status" value="1"/>
</dbReference>
<evidence type="ECO:0000313" key="9">
    <source>
        <dbReference type="Proteomes" id="UP001501521"/>
    </source>
</evidence>
<dbReference type="PRINTS" id="PR00741">
    <property type="entry name" value="GLHYDRLASE29"/>
</dbReference>
<evidence type="ECO:0000259" key="7">
    <source>
        <dbReference type="Pfam" id="PF01120"/>
    </source>
</evidence>
<reference evidence="9" key="1">
    <citation type="journal article" date="2019" name="Int. J. Syst. Evol. Microbiol.">
        <title>The Global Catalogue of Microorganisms (GCM) 10K type strain sequencing project: providing services to taxonomists for standard genome sequencing and annotation.</title>
        <authorList>
            <consortium name="The Broad Institute Genomics Platform"/>
            <consortium name="The Broad Institute Genome Sequencing Center for Infectious Disease"/>
            <person name="Wu L."/>
            <person name="Ma J."/>
        </authorList>
    </citation>
    <scope>NUCLEOTIDE SEQUENCE [LARGE SCALE GENOMIC DNA]</scope>
    <source>
        <strain evidence="9">JCM 19125</strain>
    </source>
</reference>
<dbReference type="PANTHER" id="PTHR10030:SF37">
    <property type="entry name" value="ALPHA-L-FUCOSIDASE-RELATED"/>
    <property type="match status" value="1"/>
</dbReference>
<dbReference type="InterPro" id="IPR057739">
    <property type="entry name" value="Glyco_hydro_29_N"/>
</dbReference>
<dbReference type="Gene3D" id="3.20.20.80">
    <property type="entry name" value="Glycosidases"/>
    <property type="match status" value="1"/>
</dbReference>
<dbReference type="RefSeq" id="WP_345582341.1">
    <property type="nucleotide sequence ID" value="NZ_BAABLV010000031.1"/>
</dbReference>
<dbReference type="PANTHER" id="PTHR10030">
    <property type="entry name" value="ALPHA-L-FUCOSIDASE"/>
    <property type="match status" value="1"/>
</dbReference>
<keyword evidence="6" id="KW-0326">Glycosidase</keyword>
<organism evidence="8 9">
    <name type="scientific">Tessaracoccus lubricantis</name>
    <dbReference type="NCBI Taxonomy" id="545543"/>
    <lineage>
        <taxon>Bacteria</taxon>
        <taxon>Bacillati</taxon>
        <taxon>Actinomycetota</taxon>
        <taxon>Actinomycetes</taxon>
        <taxon>Propionibacteriales</taxon>
        <taxon>Propionibacteriaceae</taxon>
        <taxon>Tessaracoccus</taxon>
    </lineage>
</organism>
<name>A0ABP9FG45_9ACTN</name>
<dbReference type="InterPro" id="IPR000933">
    <property type="entry name" value="Glyco_hydro_29"/>
</dbReference>
<evidence type="ECO:0000256" key="4">
    <source>
        <dbReference type="ARBA" id="ARBA00022729"/>
    </source>
</evidence>